<dbReference type="InterPro" id="IPR001387">
    <property type="entry name" value="Cro/C1-type_HTH"/>
</dbReference>
<dbReference type="CDD" id="cd00093">
    <property type="entry name" value="HTH_XRE"/>
    <property type="match status" value="1"/>
</dbReference>
<dbReference type="PATRIC" id="fig|1423816.3.peg.2802"/>
<reference evidence="2 3" key="1">
    <citation type="journal article" date="2015" name="Genome Announc.">
        <title>Expanding the biotechnology potential of lactobacilli through comparative genomics of 213 strains and associated genera.</title>
        <authorList>
            <person name="Sun Z."/>
            <person name="Harris H.M."/>
            <person name="McCann A."/>
            <person name="Guo C."/>
            <person name="Argimon S."/>
            <person name="Zhang W."/>
            <person name="Yang X."/>
            <person name="Jeffery I.B."/>
            <person name="Cooney J.C."/>
            <person name="Kagawa T.F."/>
            <person name="Liu W."/>
            <person name="Song Y."/>
            <person name="Salvetti E."/>
            <person name="Wrobel A."/>
            <person name="Rasinkangas P."/>
            <person name="Parkhill J."/>
            <person name="Rea M.C."/>
            <person name="O'Sullivan O."/>
            <person name="Ritari J."/>
            <person name="Douillard F.P."/>
            <person name="Paul Ross R."/>
            <person name="Yang R."/>
            <person name="Briner A.E."/>
            <person name="Felis G.E."/>
            <person name="de Vos W.M."/>
            <person name="Barrangou R."/>
            <person name="Klaenhammer T.R."/>
            <person name="Caufield P.W."/>
            <person name="Cui Y."/>
            <person name="Zhang H."/>
            <person name="O'Toole P.W."/>
        </authorList>
    </citation>
    <scope>NUCLEOTIDE SEQUENCE [LARGE SCALE GENOMIC DNA]</scope>
    <source>
        <strain evidence="2 3">DSM 20178</strain>
    </source>
</reference>
<evidence type="ECO:0000313" key="2">
    <source>
        <dbReference type="EMBL" id="KRK12565.1"/>
    </source>
</evidence>
<gene>
    <name evidence="2" type="ORF">FD51_GL002695</name>
</gene>
<dbReference type="SUPFAM" id="SSF47413">
    <property type="entry name" value="lambda repressor-like DNA-binding domains"/>
    <property type="match status" value="1"/>
</dbReference>
<dbReference type="Gene3D" id="1.25.40.10">
    <property type="entry name" value="Tetratricopeptide repeat domain"/>
    <property type="match status" value="1"/>
</dbReference>
<dbReference type="PANTHER" id="PTHR37038:SF14">
    <property type="entry name" value="TRANSCRIPTIONAL ACTIVATOR"/>
    <property type="match status" value="1"/>
</dbReference>
<dbReference type="PROSITE" id="PS50943">
    <property type="entry name" value="HTH_CROC1"/>
    <property type="match status" value="1"/>
</dbReference>
<feature type="domain" description="HTH cro/C1-type" evidence="1">
    <location>
        <begin position="15"/>
        <end position="68"/>
    </location>
</feature>
<dbReference type="InterPro" id="IPR053163">
    <property type="entry name" value="HTH-type_regulator_Rgg"/>
</dbReference>
<dbReference type="EMBL" id="AZCT01000006">
    <property type="protein sequence ID" value="KRK12565.1"/>
    <property type="molecule type" value="Genomic_DNA"/>
</dbReference>
<comment type="caution">
    <text evidence="2">The sequence shown here is derived from an EMBL/GenBank/DDBJ whole genome shotgun (WGS) entry which is preliminary data.</text>
</comment>
<dbReference type="InterPro" id="IPR010982">
    <property type="entry name" value="Lambda_DNA-bd_dom_sf"/>
</dbReference>
<dbReference type="SUPFAM" id="SSF48452">
    <property type="entry name" value="TPR-like"/>
    <property type="match status" value="1"/>
</dbReference>
<protein>
    <submittedName>
        <fullName evidence="2">XRE family transcriptional regulator</fullName>
    </submittedName>
</protein>
<dbReference type="AlphaFoldDB" id="A0A0R1ETD7"/>
<proteinExistence type="predicted"/>
<name>A0A0R1ETD7_LACZE</name>
<dbReference type="PANTHER" id="PTHR37038">
    <property type="entry name" value="TRANSCRIPTIONAL REGULATOR-RELATED"/>
    <property type="match status" value="1"/>
</dbReference>
<sequence>MRKEQQTLRILGDKVRYYRKLKGLSQAELAANICTQATISLIEKRNKVPSMNILMRLISRLEIQLDDIVVEHHDRIQQLLNAIDYQIQHHQYAVAADNLSKIRLDKIKSEDDQKRYYYYQGIIELFKNNAPDEAIYFFGRVLSPLVNSERDLYAILATLGLGLAYADKHTFDRSRVYIDQALRMLKHVPLSDSKYLDVELTIYWHIARVYYELSDFKAVLKYTDHGIREAVKHDKLFLLDELYTLQARALKLLGNPEAPKSYQIAIAFAQVTGSTALAASLAAEMVTQKPNSETA</sequence>
<dbReference type="Proteomes" id="UP000051984">
    <property type="component" value="Unassembled WGS sequence"/>
</dbReference>
<dbReference type="SMART" id="SM00530">
    <property type="entry name" value="HTH_XRE"/>
    <property type="match status" value="1"/>
</dbReference>
<dbReference type="GO" id="GO:0003677">
    <property type="term" value="F:DNA binding"/>
    <property type="evidence" value="ECO:0007669"/>
    <property type="project" value="InterPro"/>
</dbReference>
<dbReference type="InterPro" id="IPR011990">
    <property type="entry name" value="TPR-like_helical_dom_sf"/>
</dbReference>
<evidence type="ECO:0000313" key="3">
    <source>
        <dbReference type="Proteomes" id="UP000051984"/>
    </source>
</evidence>
<accession>A0A0R1ETD7</accession>
<dbReference type="Pfam" id="PF01381">
    <property type="entry name" value="HTH_3"/>
    <property type="match status" value="1"/>
</dbReference>
<organism evidence="2 3">
    <name type="scientific">Lacticaseibacillus zeae DSM 20178 = KCTC 3804</name>
    <dbReference type="NCBI Taxonomy" id="1423816"/>
    <lineage>
        <taxon>Bacteria</taxon>
        <taxon>Bacillati</taxon>
        <taxon>Bacillota</taxon>
        <taxon>Bacilli</taxon>
        <taxon>Lactobacillales</taxon>
        <taxon>Lactobacillaceae</taxon>
        <taxon>Lacticaseibacillus</taxon>
    </lineage>
</organism>
<dbReference type="eggNOG" id="COG1476">
    <property type="taxonomic scope" value="Bacteria"/>
</dbReference>
<dbReference type="RefSeq" id="WP_010488835.1">
    <property type="nucleotide sequence ID" value="NZ_AZCT01000006.1"/>
</dbReference>
<evidence type="ECO:0000259" key="1">
    <source>
        <dbReference type="PROSITE" id="PS50943"/>
    </source>
</evidence>